<evidence type="ECO:0000313" key="1">
    <source>
        <dbReference type="EMBL" id="KAF1980154.1"/>
    </source>
</evidence>
<dbReference type="PANTHER" id="PTHR21174:SF0">
    <property type="entry name" value="HD PHOSPHOHYDROLASE FAMILY PROTEIN-RELATED"/>
    <property type="match status" value="1"/>
</dbReference>
<accession>A0A6A5VS29</accession>
<gene>
    <name evidence="1" type="ORF">BU23DRAFT_3124</name>
</gene>
<name>A0A6A5VS29_9PLEO</name>
<evidence type="ECO:0008006" key="3">
    <source>
        <dbReference type="Google" id="ProtNLM"/>
    </source>
</evidence>
<dbReference type="AlphaFoldDB" id="A0A6A5VS29"/>
<dbReference type="InterPro" id="IPR009218">
    <property type="entry name" value="HD_phosphohydro"/>
</dbReference>
<dbReference type="OrthoDB" id="330671at2759"/>
<keyword evidence="2" id="KW-1185">Reference proteome</keyword>
<dbReference type="PIRSF" id="PIRSF035170">
    <property type="entry name" value="HD_phosphohydro"/>
    <property type="match status" value="1"/>
</dbReference>
<dbReference type="SUPFAM" id="SSF109604">
    <property type="entry name" value="HD-domain/PDEase-like"/>
    <property type="match status" value="1"/>
</dbReference>
<dbReference type="Proteomes" id="UP000800036">
    <property type="component" value="Unassembled WGS sequence"/>
</dbReference>
<reference evidence="1" key="1">
    <citation type="journal article" date="2020" name="Stud. Mycol.">
        <title>101 Dothideomycetes genomes: a test case for predicting lifestyles and emergence of pathogens.</title>
        <authorList>
            <person name="Haridas S."/>
            <person name="Albert R."/>
            <person name="Binder M."/>
            <person name="Bloem J."/>
            <person name="Labutti K."/>
            <person name="Salamov A."/>
            <person name="Andreopoulos B."/>
            <person name="Baker S."/>
            <person name="Barry K."/>
            <person name="Bills G."/>
            <person name="Bluhm B."/>
            <person name="Cannon C."/>
            <person name="Castanera R."/>
            <person name="Culley D."/>
            <person name="Daum C."/>
            <person name="Ezra D."/>
            <person name="Gonzalez J."/>
            <person name="Henrissat B."/>
            <person name="Kuo A."/>
            <person name="Liang C."/>
            <person name="Lipzen A."/>
            <person name="Lutzoni F."/>
            <person name="Magnuson J."/>
            <person name="Mondo S."/>
            <person name="Nolan M."/>
            <person name="Ohm R."/>
            <person name="Pangilinan J."/>
            <person name="Park H.-J."/>
            <person name="Ramirez L."/>
            <person name="Alfaro M."/>
            <person name="Sun H."/>
            <person name="Tritt A."/>
            <person name="Yoshinaga Y."/>
            <person name="Zwiers L.-H."/>
            <person name="Turgeon B."/>
            <person name="Goodwin S."/>
            <person name="Spatafora J."/>
            <person name="Crous P."/>
            <person name="Grigoriev I."/>
        </authorList>
    </citation>
    <scope>NUCLEOTIDE SEQUENCE</scope>
    <source>
        <strain evidence="1">CBS 107.79</strain>
    </source>
</reference>
<protein>
    <recommendedName>
        <fullName evidence="3">HD domain-containing protein</fullName>
    </recommendedName>
</protein>
<evidence type="ECO:0000313" key="2">
    <source>
        <dbReference type="Proteomes" id="UP000800036"/>
    </source>
</evidence>
<sequence>MLSPQKQNLCSRPSVCNTMALSSRSFQRHLDDGSIPPNIRDKYNEPGRAYHNLNHIRHMLNLIPSNRRRKRELTYATWFHDCVYDPKAKHGRNERDSIRLWEEHVEDCGCFISDIKDIVSLMIECTITHTLPSDISLGDEETELLKRFLDMDMDILASPRAEYLDYAEKVRKEYSHFTDEQFRKGRIEFFRGELKKEKVFYLEENERKNGIAMENMKAEIEMLESEVARNEDPKNEDCGISS</sequence>
<dbReference type="PANTHER" id="PTHR21174">
    <property type="match status" value="1"/>
</dbReference>
<dbReference type="EMBL" id="ML976656">
    <property type="protein sequence ID" value="KAF1980154.1"/>
    <property type="molecule type" value="Genomic_DNA"/>
</dbReference>
<proteinExistence type="predicted"/>
<organism evidence="1 2">
    <name type="scientific">Bimuria novae-zelandiae CBS 107.79</name>
    <dbReference type="NCBI Taxonomy" id="1447943"/>
    <lineage>
        <taxon>Eukaryota</taxon>
        <taxon>Fungi</taxon>
        <taxon>Dikarya</taxon>
        <taxon>Ascomycota</taxon>
        <taxon>Pezizomycotina</taxon>
        <taxon>Dothideomycetes</taxon>
        <taxon>Pleosporomycetidae</taxon>
        <taxon>Pleosporales</taxon>
        <taxon>Massarineae</taxon>
        <taxon>Didymosphaeriaceae</taxon>
        <taxon>Bimuria</taxon>
    </lineage>
</organism>